<organism evidence="2 3">
    <name type="scientific">Kitasatospora nipponensis</name>
    <dbReference type="NCBI Taxonomy" id="258049"/>
    <lineage>
        <taxon>Bacteria</taxon>
        <taxon>Bacillati</taxon>
        <taxon>Actinomycetota</taxon>
        <taxon>Actinomycetes</taxon>
        <taxon>Kitasatosporales</taxon>
        <taxon>Streptomycetaceae</taxon>
        <taxon>Kitasatospora</taxon>
    </lineage>
</organism>
<feature type="compositionally biased region" description="Low complexity" evidence="1">
    <location>
        <begin position="16"/>
        <end position="28"/>
    </location>
</feature>
<comment type="caution">
    <text evidence="2">The sequence shown here is derived from an EMBL/GenBank/DDBJ whole genome shotgun (WGS) entry which is preliminary data.</text>
</comment>
<evidence type="ECO:0000313" key="3">
    <source>
        <dbReference type="Proteomes" id="UP001500037"/>
    </source>
</evidence>
<dbReference type="EMBL" id="BAAALF010000019">
    <property type="protein sequence ID" value="GAA1227303.1"/>
    <property type="molecule type" value="Genomic_DNA"/>
</dbReference>
<name>A0ABN1VY55_9ACTN</name>
<proteinExistence type="predicted"/>
<evidence type="ECO:0000313" key="2">
    <source>
        <dbReference type="EMBL" id="GAA1227303.1"/>
    </source>
</evidence>
<gene>
    <name evidence="2" type="ORF">GCM10009665_17270</name>
</gene>
<dbReference type="Proteomes" id="UP001500037">
    <property type="component" value="Unassembled WGS sequence"/>
</dbReference>
<evidence type="ECO:0000256" key="1">
    <source>
        <dbReference type="SAM" id="MobiDB-lite"/>
    </source>
</evidence>
<dbReference type="RefSeq" id="WP_344440658.1">
    <property type="nucleotide sequence ID" value="NZ_BAAALF010000019.1"/>
</dbReference>
<reference evidence="2 3" key="1">
    <citation type="journal article" date="2019" name="Int. J. Syst. Evol. Microbiol.">
        <title>The Global Catalogue of Microorganisms (GCM) 10K type strain sequencing project: providing services to taxonomists for standard genome sequencing and annotation.</title>
        <authorList>
            <consortium name="The Broad Institute Genomics Platform"/>
            <consortium name="The Broad Institute Genome Sequencing Center for Infectious Disease"/>
            <person name="Wu L."/>
            <person name="Ma J."/>
        </authorList>
    </citation>
    <scope>NUCLEOTIDE SEQUENCE [LARGE SCALE GENOMIC DNA]</scope>
    <source>
        <strain evidence="2 3">JCM 13004</strain>
    </source>
</reference>
<accession>A0ABN1VY55</accession>
<keyword evidence="3" id="KW-1185">Reference proteome</keyword>
<sequence length="75" mass="7790">MTPDRRSPGLPVFSEPATDTAASAAAPSGVRQVPPVEQGADFRPPPTDDLPEPAAAAHRPQSTGGLTFSDPERQI</sequence>
<feature type="region of interest" description="Disordered" evidence="1">
    <location>
        <begin position="1"/>
        <end position="75"/>
    </location>
</feature>
<protein>
    <submittedName>
        <fullName evidence="2">Uncharacterized protein</fullName>
    </submittedName>
</protein>